<evidence type="ECO:0000313" key="1">
    <source>
        <dbReference type="EMBL" id="SUF97918.1"/>
    </source>
</evidence>
<organism evidence="1 2">
    <name type="scientific">Salmonella enterica</name>
    <name type="common">Salmonella choleraesuis</name>
    <dbReference type="NCBI Taxonomy" id="28901"/>
    <lineage>
        <taxon>Bacteria</taxon>
        <taxon>Pseudomonadati</taxon>
        <taxon>Pseudomonadota</taxon>
        <taxon>Gammaproteobacteria</taxon>
        <taxon>Enterobacterales</taxon>
        <taxon>Enterobacteriaceae</taxon>
        <taxon>Salmonella</taxon>
    </lineage>
</organism>
<proteinExistence type="predicted"/>
<dbReference type="Proteomes" id="UP000254463">
    <property type="component" value="Unassembled WGS sequence"/>
</dbReference>
<name>A0A7D8IWA8_SALER</name>
<protein>
    <submittedName>
        <fullName evidence="1">Uncharacterized protein</fullName>
    </submittedName>
</protein>
<gene>
    <name evidence="1" type="ORF">NCTC6385_04975</name>
</gene>
<reference evidence="1 2" key="1">
    <citation type="submission" date="2018-06" db="EMBL/GenBank/DDBJ databases">
        <authorList>
            <consortium name="Pathogen Informatics"/>
            <person name="Doyle S."/>
        </authorList>
    </citation>
    <scope>NUCLEOTIDE SEQUENCE [LARGE SCALE GENOMIC DNA]</scope>
    <source>
        <strain evidence="1 2">NCTC6385</strain>
    </source>
</reference>
<dbReference type="EMBL" id="UGWV01000002">
    <property type="protein sequence ID" value="SUF97918.1"/>
    <property type="molecule type" value="Genomic_DNA"/>
</dbReference>
<accession>A0A7D8IWA8</accession>
<dbReference type="AlphaFoldDB" id="A0A7D8IWA8"/>
<sequence>MNNILHSDNTLLTVPVTALSMNLPDNLIIPRSKK</sequence>
<evidence type="ECO:0000313" key="2">
    <source>
        <dbReference type="Proteomes" id="UP000254463"/>
    </source>
</evidence>